<keyword evidence="2" id="KW-1185">Reference proteome</keyword>
<evidence type="ECO:0000313" key="2">
    <source>
        <dbReference type="Proteomes" id="UP000554235"/>
    </source>
</evidence>
<proteinExistence type="predicted"/>
<organism evidence="1 2">
    <name type="scientific">Fusarium albosuccineum</name>
    <dbReference type="NCBI Taxonomy" id="1237068"/>
    <lineage>
        <taxon>Eukaryota</taxon>
        <taxon>Fungi</taxon>
        <taxon>Dikarya</taxon>
        <taxon>Ascomycota</taxon>
        <taxon>Pezizomycotina</taxon>
        <taxon>Sordariomycetes</taxon>
        <taxon>Hypocreomycetidae</taxon>
        <taxon>Hypocreales</taxon>
        <taxon>Nectriaceae</taxon>
        <taxon>Fusarium</taxon>
        <taxon>Fusarium decemcellulare species complex</taxon>
    </lineage>
</organism>
<dbReference type="OrthoDB" id="5552418at2759"/>
<evidence type="ECO:0000313" key="1">
    <source>
        <dbReference type="EMBL" id="KAF4461630.1"/>
    </source>
</evidence>
<protein>
    <submittedName>
        <fullName evidence="1">Uncharacterized protein</fullName>
    </submittedName>
</protein>
<name>A0A8H4L4T1_9HYPO</name>
<sequence length="307" mass="33986">MEASGGYGGGCAEASVSYSTTSIARTAAVYNLESSQCPSRQTQSFDGYATTMPIMYNIPQPSAQNLVHDSRQSRSRQPTAVQATAQDVAGMYFESESGSPVDSGLQHSIQSSGRPAYLYRQANASDFASDVPRADAITQATASADISIIEQRDCKVDDLMQNWDVYQRQLATIFQDIMKGCLENAAEILLTVTDWLLSHAADLGLNLDDTNLHEDRVKFWHNFNYAWLGLGQRQLELMTSSKQLSRPQGLIPKAVIKKMGNALIRSCDGIEQHGLVDYQYGVWEEEILAALEDCLDMYEARDKQAMR</sequence>
<dbReference type="EMBL" id="JAADYS010001681">
    <property type="protein sequence ID" value="KAF4461630.1"/>
    <property type="molecule type" value="Genomic_DNA"/>
</dbReference>
<accession>A0A8H4L4T1</accession>
<gene>
    <name evidence="1" type="ORF">FALBO_11573</name>
</gene>
<dbReference type="AlphaFoldDB" id="A0A8H4L4T1"/>
<reference evidence="1 2" key="1">
    <citation type="submission" date="2020-01" db="EMBL/GenBank/DDBJ databases">
        <title>Identification and distribution of gene clusters putatively required for synthesis of sphingolipid metabolism inhibitors in phylogenetically diverse species of the filamentous fungus Fusarium.</title>
        <authorList>
            <person name="Kim H.-S."/>
            <person name="Busman M."/>
            <person name="Brown D.W."/>
            <person name="Divon H."/>
            <person name="Uhlig S."/>
            <person name="Proctor R.H."/>
        </authorList>
    </citation>
    <scope>NUCLEOTIDE SEQUENCE [LARGE SCALE GENOMIC DNA]</scope>
    <source>
        <strain evidence="1 2">NRRL 20459</strain>
    </source>
</reference>
<dbReference type="Proteomes" id="UP000554235">
    <property type="component" value="Unassembled WGS sequence"/>
</dbReference>
<comment type="caution">
    <text evidence="1">The sequence shown here is derived from an EMBL/GenBank/DDBJ whole genome shotgun (WGS) entry which is preliminary data.</text>
</comment>